<keyword evidence="1" id="KW-0547">Nucleotide-binding</keyword>
<dbReference type="InterPro" id="IPR004968">
    <property type="entry name" value="DNA_primase/NTPase_C"/>
</dbReference>
<accession>A0ABS2QTS9</accession>
<keyword evidence="2" id="KW-0378">Hydrolase</keyword>
<dbReference type="InterPro" id="IPR027417">
    <property type="entry name" value="P-loop_NTPase"/>
</dbReference>
<evidence type="ECO:0000256" key="2">
    <source>
        <dbReference type="ARBA" id="ARBA00022801"/>
    </source>
</evidence>
<dbReference type="PROSITE" id="PS51206">
    <property type="entry name" value="SF3_HELICASE_1"/>
    <property type="match status" value="1"/>
</dbReference>
<evidence type="ECO:0000256" key="3">
    <source>
        <dbReference type="ARBA" id="ARBA00022806"/>
    </source>
</evidence>
<keyword evidence="3" id="KW-0347">Helicase</keyword>
<dbReference type="SUPFAM" id="SSF52540">
    <property type="entry name" value="P-loop containing nucleoside triphosphate hydrolases"/>
    <property type="match status" value="1"/>
</dbReference>
<keyword evidence="7" id="KW-1185">Reference proteome</keyword>
<dbReference type="PANTHER" id="PTHR35372">
    <property type="entry name" value="ATP BINDING PROTEIN-RELATED"/>
    <property type="match status" value="1"/>
</dbReference>
<dbReference type="PANTHER" id="PTHR35372:SF2">
    <property type="entry name" value="SF3 HELICASE DOMAIN-CONTAINING PROTEIN"/>
    <property type="match status" value="1"/>
</dbReference>
<evidence type="ECO:0000313" key="7">
    <source>
        <dbReference type="Proteomes" id="UP000809829"/>
    </source>
</evidence>
<reference evidence="6 7" key="1">
    <citation type="submission" date="2021-01" db="EMBL/GenBank/DDBJ databases">
        <title>Genomic Encyclopedia of Type Strains, Phase IV (KMG-IV): sequencing the most valuable type-strain genomes for metagenomic binning, comparative biology and taxonomic classification.</title>
        <authorList>
            <person name="Goeker M."/>
        </authorList>
    </citation>
    <scope>NUCLEOTIDE SEQUENCE [LARGE SCALE GENOMIC DNA]</scope>
    <source>
        <strain evidence="6 7">DSM 104297</strain>
    </source>
</reference>
<dbReference type="Pfam" id="PF08706">
    <property type="entry name" value="D5_N"/>
    <property type="match status" value="1"/>
</dbReference>
<dbReference type="InterPro" id="IPR045455">
    <property type="entry name" value="NrS-1_pol-like_helicase"/>
</dbReference>
<name>A0ABS2QTS9_9BACI</name>
<feature type="domain" description="SF3 helicase" evidence="5">
    <location>
        <begin position="186"/>
        <end position="341"/>
    </location>
</feature>
<dbReference type="RefSeq" id="WP_205186198.1">
    <property type="nucleotide sequence ID" value="NZ_JAFBFC010000003.1"/>
</dbReference>
<dbReference type="InterPro" id="IPR051620">
    <property type="entry name" value="ORF904-like_C"/>
</dbReference>
<dbReference type="Pfam" id="PF19263">
    <property type="entry name" value="DUF5906"/>
    <property type="match status" value="1"/>
</dbReference>
<evidence type="ECO:0000259" key="5">
    <source>
        <dbReference type="PROSITE" id="PS51206"/>
    </source>
</evidence>
<dbReference type="EMBL" id="JAFBFC010000003">
    <property type="protein sequence ID" value="MBM7702854.1"/>
    <property type="molecule type" value="Genomic_DNA"/>
</dbReference>
<organism evidence="6 7">
    <name type="scientific">Priestia iocasae</name>
    <dbReference type="NCBI Taxonomy" id="2291674"/>
    <lineage>
        <taxon>Bacteria</taxon>
        <taxon>Bacillati</taxon>
        <taxon>Bacillota</taxon>
        <taxon>Bacilli</taxon>
        <taxon>Bacillales</taxon>
        <taxon>Bacillaceae</taxon>
        <taxon>Priestia</taxon>
    </lineage>
</organism>
<dbReference type="Gene3D" id="3.40.50.300">
    <property type="entry name" value="P-loop containing nucleotide triphosphate hydrolases"/>
    <property type="match status" value="1"/>
</dbReference>
<dbReference type="InterPro" id="IPR006500">
    <property type="entry name" value="Helicase_put_C_phage/plasmid"/>
</dbReference>
<evidence type="ECO:0000313" key="6">
    <source>
        <dbReference type="EMBL" id="MBM7702854.1"/>
    </source>
</evidence>
<dbReference type="InterPro" id="IPR014818">
    <property type="entry name" value="Phage/plasmid_primase_P4_C"/>
</dbReference>
<sequence length="472" mass="53779">MIFNFIDPEKVEELDYRYGSRLMWVTHLKEIGIDVEPTTDYANYFSKSKNGSYRFVPMAVANDIMSKYPTVYCEGLGLLVYEDGVYKSGKEMFLRQKIQELLGFEANNQRVAEVIGQIERWKVLKVDAFNLTPLLNVKNGLLNVDTGELIEHSPMILTTIQLPIEYDPNAQCPNIKKFINEVVPADTVPILEEWFGYCLFSSTKYEKALMLTGTGANGKSVLMNLFQCFIGKENICHHDIQDFEKNRFATASLFGKLANTSADLPASALKDTGIFKKIVTGDDLQAENKGQKSFTFKPYSRLMFSANELPTSSDLSEGFFRRWIIINFPFSFIGKNADPNLLEKLVTVEELSGLLNVALQGIKRLRSQGGFTTNQDTKNALNEYKRANDKVIQFLEEECVFLENARISKMSVYRAYSEWCKLSGYKPLGLQKFYKSLHLKGFKSDTVRANGKRAFSGIALRIDSEFNYFNKW</sequence>
<evidence type="ECO:0000256" key="1">
    <source>
        <dbReference type="ARBA" id="ARBA00022741"/>
    </source>
</evidence>
<gene>
    <name evidence="6" type="ORF">JOC83_001701</name>
</gene>
<comment type="caution">
    <text evidence="6">The sequence shown here is derived from an EMBL/GenBank/DDBJ whole genome shotgun (WGS) entry which is preliminary data.</text>
</comment>
<keyword evidence="4" id="KW-0067">ATP-binding</keyword>
<dbReference type="InterPro" id="IPR014015">
    <property type="entry name" value="Helicase_SF3_DNA-vir"/>
</dbReference>
<dbReference type="NCBIfam" id="TIGR01613">
    <property type="entry name" value="primase_Cterm"/>
    <property type="match status" value="1"/>
</dbReference>
<evidence type="ECO:0000256" key="4">
    <source>
        <dbReference type="ARBA" id="ARBA00022840"/>
    </source>
</evidence>
<protein>
    <submittedName>
        <fullName evidence="6">DNA primase/helicase</fullName>
    </submittedName>
</protein>
<dbReference type="Pfam" id="PF03288">
    <property type="entry name" value="Pox_D5"/>
    <property type="match status" value="1"/>
</dbReference>
<proteinExistence type="predicted"/>
<dbReference type="SMART" id="SM00885">
    <property type="entry name" value="D5_N"/>
    <property type="match status" value="1"/>
</dbReference>
<dbReference type="Proteomes" id="UP000809829">
    <property type="component" value="Unassembled WGS sequence"/>
</dbReference>